<evidence type="ECO:0000256" key="2">
    <source>
        <dbReference type="ARBA" id="ARBA00022723"/>
    </source>
</evidence>
<evidence type="ECO:0000256" key="5">
    <source>
        <dbReference type="SAM" id="MobiDB-lite"/>
    </source>
</evidence>
<gene>
    <name evidence="7" type="ORF">MANAM107_17910</name>
</gene>
<organism evidence="7 8">
    <name type="scientific">Actinomyces capricornis</name>
    <dbReference type="NCBI Taxonomy" id="2755559"/>
    <lineage>
        <taxon>Bacteria</taxon>
        <taxon>Bacillati</taxon>
        <taxon>Actinomycetota</taxon>
        <taxon>Actinomycetes</taxon>
        <taxon>Actinomycetales</taxon>
        <taxon>Actinomycetaceae</taxon>
        <taxon>Actinomyces</taxon>
    </lineage>
</organism>
<evidence type="ECO:0000256" key="4">
    <source>
        <dbReference type="ARBA" id="ARBA00023277"/>
    </source>
</evidence>
<dbReference type="PIRSF" id="PIRSF038994">
    <property type="entry name" value="NagA"/>
    <property type="match status" value="1"/>
</dbReference>
<proteinExistence type="inferred from homology"/>
<keyword evidence="2" id="KW-0479">Metal-binding</keyword>
<feature type="domain" description="Amidohydrolase-related" evidence="6">
    <location>
        <begin position="89"/>
        <end position="424"/>
    </location>
</feature>
<feature type="region of interest" description="Disordered" evidence="5">
    <location>
        <begin position="1"/>
        <end position="37"/>
    </location>
</feature>
<comment type="similarity">
    <text evidence="1">Belongs to the metallo-dependent hydrolases superfamily. NagA family.</text>
</comment>
<dbReference type="Gene3D" id="3.20.20.140">
    <property type="entry name" value="Metal-dependent hydrolases"/>
    <property type="match status" value="1"/>
</dbReference>
<reference evidence="7 8" key="1">
    <citation type="submission" date="2021-08" db="EMBL/GenBank/DDBJ databases">
        <title>Whole genome sequence of novel Actinomyces species strain MAS-1.</title>
        <authorList>
            <person name="Saito M."/>
            <person name="Kuwahara N."/>
            <person name="Takizawa T."/>
            <person name="Gotouda H."/>
            <person name="Ochiai T."/>
        </authorList>
    </citation>
    <scope>NUCLEOTIDE SEQUENCE [LARGE SCALE GENOMIC DNA]</scope>
    <source>
        <strain evidence="7 8">MAS-1</strain>
    </source>
</reference>
<dbReference type="InterPro" id="IPR032466">
    <property type="entry name" value="Metal_Hydrolase"/>
</dbReference>
<dbReference type="PANTHER" id="PTHR11113">
    <property type="entry name" value="N-ACETYLGLUCOSAMINE-6-PHOSPHATE DEACETYLASE"/>
    <property type="match status" value="1"/>
</dbReference>
<dbReference type="Proteomes" id="UP000824496">
    <property type="component" value="Chromosome"/>
</dbReference>
<keyword evidence="8" id="KW-1185">Reference proteome</keyword>
<dbReference type="Gene3D" id="2.30.40.10">
    <property type="entry name" value="Urease, subunit C, domain 1"/>
    <property type="match status" value="1"/>
</dbReference>
<name>A0ABN6K6T4_9ACTO</name>
<dbReference type="InterPro" id="IPR011059">
    <property type="entry name" value="Metal-dep_hydrolase_composite"/>
</dbReference>
<dbReference type="EMBL" id="AP025017">
    <property type="protein sequence ID" value="BDA64957.1"/>
    <property type="molecule type" value="Genomic_DNA"/>
</dbReference>
<sequence length="439" mass="45498">MAGARLGPMSEEATRRASQGAAASGRGPSNPDSPRALRGQVITPERIIEDGAVIIDQGSIAWVGEADQVGAAGHGAVIDHAVCAPEGGYILPGLVDVHCHGGGGQSFPNATTRQEAMVCVMEHRRHGTTSLVASCVTAAPEILKERTRLLADLCQEGELAGIHFEGPFVSVERCGAQDPTYIIDPDTPLTRELLELGRGHVVTMTIAPEKPGITGADGINAALIEGGALPSFGHTDSEAAPVRAALADAAARIAARTEAGLPVRSQRSTATHLFNGMRPMHHRTPGPVPEFLAASQRGECILEMIGDGVHLHPALVLDMFETLGRESLVLITDAMAAAGMPDGEYVLGPAAVRVSQGVARLAQGESIAGGTAHLIDVVRTTWQGGVDLVDAVYAASVQGARILGDRSVGALQAGLRADVILTDAGLRPVEVLRRGRAVA</sequence>
<feature type="compositionally biased region" description="Low complexity" evidence="5">
    <location>
        <begin position="16"/>
        <end position="29"/>
    </location>
</feature>
<dbReference type="InterPro" id="IPR006680">
    <property type="entry name" value="Amidohydro-rel"/>
</dbReference>
<evidence type="ECO:0000259" key="6">
    <source>
        <dbReference type="Pfam" id="PF01979"/>
    </source>
</evidence>
<dbReference type="SUPFAM" id="SSF51338">
    <property type="entry name" value="Composite domain of metallo-dependent hydrolases"/>
    <property type="match status" value="1"/>
</dbReference>
<accession>A0ABN6K6T4</accession>
<dbReference type="SUPFAM" id="SSF51556">
    <property type="entry name" value="Metallo-dependent hydrolases"/>
    <property type="match status" value="1"/>
</dbReference>
<dbReference type="InterPro" id="IPR003764">
    <property type="entry name" value="GlcNAc_6-P_deAcase"/>
</dbReference>
<dbReference type="Pfam" id="PF01979">
    <property type="entry name" value="Amidohydro_1"/>
    <property type="match status" value="1"/>
</dbReference>
<dbReference type="PANTHER" id="PTHR11113:SF14">
    <property type="entry name" value="N-ACETYLGLUCOSAMINE-6-PHOSPHATE DEACETYLASE"/>
    <property type="match status" value="1"/>
</dbReference>
<evidence type="ECO:0000313" key="8">
    <source>
        <dbReference type="Proteomes" id="UP000824496"/>
    </source>
</evidence>
<evidence type="ECO:0000256" key="3">
    <source>
        <dbReference type="ARBA" id="ARBA00022801"/>
    </source>
</evidence>
<evidence type="ECO:0000313" key="7">
    <source>
        <dbReference type="EMBL" id="BDA64957.1"/>
    </source>
</evidence>
<keyword evidence="4" id="KW-0119">Carbohydrate metabolism</keyword>
<evidence type="ECO:0000256" key="1">
    <source>
        <dbReference type="ARBA" id="ARBA00010716"/>
    </source>
</evidence>
<protein>
    <submittedName>
        <fullName evidence="7">N-acetylglucosamine-6-phosphate deacetylase</fullName>
    </submittedName>
</protein>
<keyword evidence="3" id="KW-0378">Hydrolase</keyword>